<dbReference type="AlphaFoldDB" id="A0A1F7GH97"/>
<keyword evidence="1" id="KW-1133">Transmembrane helix</keyword>
<evidence type="ECO:0000259" key="2">
    <source>
        <dbReference type="Pfam" id="PF04892"/>
    </source>
</evidence>
<dbReference type="NCBIfam" id="NF037970">
    <property type="entry name" value="vanZ_1"/>
    <property type="match status" value="1"/>
</dbReference>
<reference evidence="3 4" key="1">
    <citation type="journal article" date="2016" name="Nat. Commun.">
        <title>Thousands of microbial genomes shed light on interconnected biogeochemical processes in an aquifer system.</title>
        <authorList>
            <person name="Anantharaman K."/>
            <person name="Brown C.T."/>
            <person name="Hug L.A."/>
            <person name="Sharon I."/>
            <person name="Castelle C.J."/>
            <person name="Probst A.J."/>
            <person name="Thomas B.C."/>
            <person name="Singh A."/>
            <person name="Wilkins M.J."/>
            <person name="Karaoz U."/>
            <person name="Brodie E.L."/>
            <person name="Williams K.H."/>
            <person name="Hubbard S.S."/>
            <person name="Banfield J.F."/>
        </authorList>
    </citation>
    <scope>NUCLEOTIDE SEQUENCE [LARGE SCALE GENOMIC DNA]</scope>
</reference>
<sequence>MILRFLKYWLPPLFWMSFIFFLSSRQSVTITGTFTIDFVIFKGLHMIEYGFLYLLLFRAFYSLKNKEFSLETRYILALVVAVAYAGSDELHQTFIASREGTIRDILIDTAGIILIYVYIKHNINWVKKLL</sequence>
<protein>
    <recommendedName>
        <fullName evidence="2">VanZ-like domain-containing protein</fullName>
    </recommendedName>
</protein>
<dbReference type="Pfam" id="PF04892">
    <property type="entry name" value="VanZ"/>
    <property type="match status" value="1"/>
</dbReference>
<dbReference type="InterPro" id="IPR006976">
    <property type="entry name" value="VanZ-like"/>
</dbReference>
<feature type="transmembrane region" description="Helical" evidence="1">
    <location>
        <begin position="101"/>
        <end position="119"/>
    </location>
</feature>
<organism evidence="3 4">
    <name type="scientific">Candidatus Roizmanbacteria bacterium RIFCSPHIGHO2_01_FULL_39_8</name>
    <dbReference type="NCBI Taxonomy" id="1802033"/>
    <lineage>
        <taxon>Bacteria</taxon>
        <taxon>Candidatus Roizmaniibacteriota</taxon>
    </lineage>
</organism>
<evidence type="ECO:0000313" key="4">
    <source>
        <dbReference type="Proteomes" id="UP000177026"/>
    </source>
</evidence>
<dbReference type="EMBL" id="MFZI01000072">
    <property type="protein sequence ID" value="OGK18235.1"/>
    <property type="molecule type" value="Genomic_DNA"/>
</dbReference>
<feature type="transmembrane region" description="Helical" evidence="1">
    <location>
        <begin position="68"/>
        <end position="86"/>
    </location>
</feature>
<comment type="caution">
    <text evidence="3">The sequence shown here is derived from an EMBL/GenBank/DDBJ whole genome shotgun (WGS) entry which is preliminary data.</text>
</comment>
<accession>A0A1F7GH97</accession>
<feature type="transmembrane region" description="Helical" evidence="1">
    <location>
        <begin position="43"/>
        <end position="61"/>
    </location>
</feature>
<gene>
    <name evidence="3" type="ORF">A2866_05120</name>
</gene>
<evidence type="ECO:0000256" key="1">
    <source>
        <dbReference type="SAM" id="Phobius"/>
    </source>
</evidence>
<feature type="domain" description="VanZ-like" evidence="2">
    <location>
        <begin position="13"/>
        <end position="119"/>
    </location>
</feature>
<evidence type="ECO:0000313" key="3">
    <source>
        <dbReference type="EMBL" id="OGK18235.1"/>
    </source>
</evidence>
<keyword evidence="1" id="KW-0812">Transmembrane</keyword>
<proteinExistence type="predicted"/>
<name>A0A1F7GH97_9BACT</name>
<dbReference type="Proteomes" id="UP000177026">
    <property type="component" value="Unassembled WGS sequence"/>
</dbReference>
<keyword evidence="1" id="KW-0472">Membrane</keyword>